<dbReference type="SMART" id="SM00388">
    <property type="entry name" value="HisKA"/>
    <property type="match status" value="1"/>
</dbReference>
<dbReference type="InterPro" id="IPR001789">
    <property type="entry name" value="Sig_transdc_resp-reg_receiver"/>
</dbReference>
<evidence type="ECO:0000256" key="18">
    <source>
        <dbReference type="SAM" id="Coils"/>
    </source>
</evidence>
<feature type="transmembrane region" description="Helical" evidence="19">
    <location>
        <begin position="328"/>
        <end position="349"/>
    </location>
</feature>
<evidence type="ECO:0000259" key="22">
    <source>
        <dbReference type="PROSITE" id="PS50894"/>
    </source>
</evidence>
<keyword evidence="24" id="KW-1185">Reference proteome</keyword>
<evidence type="ECO:0000256" key="7">
    <source>
        <dbReference type="ARBA" id="ARBA00022692"/>
    </source>
</evidence>
<dbReference type="CDD" id="cd17546">
    <property type="entry name" value="REC_hyHK_CKI1_RcsC-like"/>
    <property type="match status" value="2"/>
</dbReference>
<dbReference type="SUPFAM" id="SSF103190">
    <property type="entry name" value="Sensory domain-like"/>
    <property type="match status" value="2"/>
</dbReference>
<evidence type="ECO:0000256" key="19">
    <source>
        <dbReference type="SAM" id="Phobius"/>
    </source>
</evidence>
<keyword evidence="10" id="KW-0067">ATP-binding</keyword>
<sequence length="1114" mass="125801">MKNKYSLSLIFTRTFLIPTIILVVLTGVGCYHMFRSESDSYEKIVKVNAKMYNRLLAQKMSLDLKNMFNDIELACSYIDVQRFLKSRNPVKRSDLELEYISLCNIRKVYDQVRILGLDGMELIRVNYNDGYPAAVAPDKLQNKNNRYYFRNSLELKRGEIYVSPFDLNVENGEIEQPLKPMIRVTMPIYDDDGQKIGFAVLNYLGQKLLDGLAMNSEKFKNPMISPMLLNNESYWLFSPDKSQEWAFMYQDRKGINLKHLKPEAWKQIYSSLNGQFTTGDGLYTFDTIIVAPESKIAEVSWNGRNWKIVCLIPASTFDAILLDTSSRYLLVFLCIFLIILFGTLTRANFIKARASGQKKLEAAKQAAEDANRAKSDFLARMSHEIRTPMNAIIGLTHLALKTEMTPKQHDYLTKVDISAKSLLGIINDILDFSKIEAGRLELEKTEFLLDDVFNDILNILGLQAGQKGLELILMVRSTVPNMLVGDRLRLGQVLMNLTGNSIKFTGSGEIVISAELIEDTDKIAVIRFSVKDSGIGISPKQAAALFQPFSQADGSISRRFGGTGLGLVISKKLVTLMGGTMELKSEAGKGSEFIFTIPFQLQEPGKRELYLYPEEIRGMRVLVVDDSRMFRMVLDKVLQSFTFRVDAAESGEQALELLHRYDESDCFKLVITDWRMPDIDGIELAEKIKYSENLVNVPKVIMLTAYGNEEVRYRAEKVDLDGFMLKPFDRSIMFDTIMEVFSYNDYRLNKVVSTEGKAVPSFNINGTHVLLAEDNDINQQVAREILEDAGVTVSIANNGKEALEMIKTNAYSAVLMDIQMPVMDGLQAVKIIREDENLQSLPVIAMTAHALVGDREKSLLAGMNDHITKPIDPDILIATLSKWLPENPELKSGQEGAQNFLYEVPSIFNQLSEINVKKAISRLRGNTELFKKLLISFVHECDDLYAKLISHISKGENKDAQLLAHSMRGTSGNISAESLQYLFQEIENSLSNGADIEQSLLDDLEAEKNLVIKEIFKVFPQAGDNKYIRLRDEENDIIALSDARKLLPKLRDMAELLKKHDIESQDVYNSIKPQLTGAAPNFSKELGESLGKFDFTYSQTIVEGFIAKYEQESE</sequence>
<dbReference type="Pfam" id="PF21623">
    <property type="entry name" value="HK_sensor_dom_bact"/>
    <property type="match status" value="1"/>
</dbReference>
<evidence type="ECO:0000256" key="1">
    <source>
        <dbReference type="ARBA" id="ARBA00000085"/>
    </source>
</evidence>
<evidence type="ECO:0000259" key="21">
    <source>
        <dbReference type="PROSITE" id="PS50110"/>
    </source>
</evidence>
<evidence type="ECO:0000256" key="8">
    <source>
        <dbReference type="ARBA" id="ARBA00022741"/>
    </source>
</evidence>
<keyword evidence="6" id="KW-0808">Transferase</keyword>
<feature type="transmembrane region" description="Helical" evidence="19">
    <location>
        <begin position="15"/>
        <end position="34"/>
    </location>
</feature>
<keyword evidence="4" id="KW-1003">Cell membrane</keyword>
<dbReference type="InterPro" id="IPR036641">
    <property type="entry name" value="HPT_dom_sf"/>
</dbReference>
<dbReference type="EMBL" id="FWZU01000004">
    <property type="protein sequence ID" value="SMF29227.1"/>
    <property type="molecule type" value="Genomic_DNA"/>
</dbReference>
<dbReference type="Pfam" id="PF02518">
    <property type="entry name" value="HATPase_c"/>
    <property type="match status" value="1"/>
</dbReference>
<keyword evidence="9" id="KW-0418">Kinase</keyword>
<proteinExistence type="predicted"/>
<dbReference type="FunFam" id="3.30.565.10:FF:000010">
    <property type="entry name" value="Sensor histidine kinase RcsC"/>
    <property type="match status" value="1"/>
</dbReference>
<evidence type="ECO:0000256" key="12">
    <source>
        <dbReference type="ARBA" id="ARBA00023012"/>
    </source>
</evidence>
<dbReference type="Gene3D" id="3.30.450.20">
    <property type="entry name" value="PAS domain"/>
    <property type="match status" value="2"/>
</dbReference>
<evidence type="ECO:0000256" key="10">
    <source>
        <dbReference type="ARBA" id="ARBA00022840"/>
    </source>
</evidence>
<evidence type="ECO:0000256" key="14">
    <source>
        <dbReference type="ARBA" id="ARBA00064003"/>
    </source>
</evidence>
<dbReference type="InterPro" id="IPR005467">
    <property type="entry name" value="His_kinase_dom"/>
</dbReference>
<dbReference type="SUPFAM" id="SSF55874">
    <property type="entry name" value="ATPase domain of HSP90 chaperone/DNA topoisomerase II/histidine kinase"/>
    <property type="match status" value="1"/>
</dbReference>
<dbReference type="PROSITE" id="PS50109">
    <property type="entry name" value="HIS_KIN"/>
    <property type="match status" value="1"/>
</dbReference>
<dbReference type="InterPro" id="IPR003594">
    <property type="entry name" value="HATPase_dom"/>
</dbReference>
<dbReference type="GO" id="GO:0000155">
    <property type="term" value="F:phosphorelay sensor kinase activity"/>
    <property type="evidence" value="ECO:0007669"/>
    <property type="project" value="InterPro"/>
</dbReference>
<dbReference type="SUPFAM" id="SSF47384">
    <property type="entry name" value="Homodimeric domain of signal transducing histidine kinase"/>
    <property type="match status" value="1"/>
</dbReference>
<dbReference type="PANTHER" id="PTHR45339:SF1">
    <property type="entry name" value="HYBRID SIGNAL TRANSDUCTION HISTIDINE KINASE J"/>
    <property type="match status" value="1"/>
</dbReference>
<feature type="modified residue" description="4-aspartylphosphate" evidence="17">
    <location>
        <position position="673"/>
    </location>
</feature>
<dbReference type="GO" id="GO:0005524">
    <property type="term" value="F:ATP binding"/>
    <property type="evidence" value="ECO:0007669"/>
    <property type="project" value="UniProtKB-KW"/>
</dbReference>
<feature type="modified residue" description="Phosphohistidine" evidence="16">
    <location>
        <position position="965"/>
    </location>
</feature>
<name>A0A1X7E8P6_9BACT</name>
<feature type="domain" description="Response regulatory" evidence="21">
    <location>
        <begin position="768"/>
        <end position="884"/>
    </location>
</feature>
<dbReference type="PRINTS" id="PR00344">
    <property type="entry name" value="BCTRLSENSOR"/>
</dbReference>
<dbReference type="RefSeq" id="WP_085103187.1">
    <property type="nucleotide sequence ID" value="NZ_FWZU01000004.1"/>
</dbReference>
<dbReference type="CDD" id="cd16922">
    <property type="entry name" value="HATPase_EvgS-ArcB-TorS-like"/>
    <property type="match status" value="1"/>
</dbReference>
<feature type="coiled-coil region" evidence="18">
    <location>
        <begin position="353"/>
        <end position="380"/>
    </location>
</feature>
<feature type="domain" description="HPt" evidence="22">
    <location>
        <begin position="926"/>
        <end position="1033"/>
    </location>
</feature>
<comment type="catalytic activity">
    <reaction evidence="1">
        <text>ATP + protein L-histidine = ADP + protein N-phospho-L-histidine.</text>
        <dbReference type="EC" id="2.7.13.3"/>
    </reaction>
</comment>
<dbReference type="Gene3D" id="1.20.120.160">
    <property type="entry name" value="HPT domain"/>
    <property type="match status" value="1"/>
</dbReference>
<dbReference type="InterPro" id="IPR003661">
    <property type="entry name" value="HisK_dim/P_dom"/>
</dbReference>
<dbReference type="PROSITE" id="PS51257">
    <property type="entry name" value="PROKAR_LIPOPROTEIN"/>
    <property type="match status" value="1"/>
</dbReference>
<dbReference type="OrthoDB" id="5468627at2"/>
<dbReference type="InterPro" id="IPR011006">
    <property type="entry name" value="CheY-like_superfamily"/>
</dbReference>
<evidence type="ECO:0000256" key="5">
    <source>
        <dbReference type="ARBA" id="ARBA00022553"/>
    </source>
</evidence>
<evidence type="ECO:0000256" key="9">
    <source>
        <dbReference type="ARBA" id="ARBA00022777"/>
    </source>
</evidence>
<reference evidence="24" key="1">
    <citation type="submission" date="2017-04" db="EMBL/GenBank/DDBJ databases">
        <authorList>
            <person name="Varghese N."/>
            <person name="Submissions S."/>
        </authorList>
    </citation>
    <scope>NUCLEOTIDE SEQUENCE [LARGE SCALE GENOMIC DNA]</scope>
    <source>
        <strain evidence="24">K3S</strain>
    </source>
</reference>
<evidence type="ECO:0000256" key="2">
    <source>
        <dbReference type="ARBA" id="ARBA00004651"/>
    </source>
</evidence>
<protein>
    <recommendedName>
        <fullName evidence="15">Sensory/regulatory protein RpfC</fullName>
        <ecNumber evidence="3">2.7.13.3</ecNumber>
    </recommendedName>
</protein>
<dbReference type="InterPro" id="IPR036890">
    <property type="entry name" value="HATPase_C_sf"/>
</dbReference>
<dbReference type="SUPFAM" id="SSF52172">
    <property type="entry name" value="CheY-like"/>
    <property type="match status" value="2"/>
</dbReference>
<keyword evidence="8" id="KW-0547">Nucleotide-binding</keyword>
<dbReference type="SUPFAM" id="SSF47226">
    <property type="entry name" value="Histidine-containing phosphotransfer domain, HPT domain"/>
    <property type="match status" value="1"/>
</dbReference>
<evidence type="ECO:0000256" key="6">
    <source>
        <dbReference type="ARBA" id="ARBA00022679"/>
    </source>
</evidence>
<gene>
    <name evidence="23" type="ORF">SAMN06295933_2773</name>
</gene>
<dbReference type="SMART" id="SM00387">
    <property type="entry name" value="HATPase_c"/>
    <property type="match status" value="1"/>
</dbReference>
<evidence type="ECO:0000313" key="23">
    <source>
        <dbReference type="EMBL" id="SMF29227.1"/>
    </source>
</evidence>
<dbReference type="PROSITE" id="PS50110">
    <property type="entry name" value="RESPONSE_REGULATORY"/>
    <property type="match status" value="2"/>
</dbReference>
<dbReference type="Gene3D" id="3.40.50.2300">
    <property type="match status" value="2"/>
</dbReference>
<keyword evidence="18" id="KW-0175">Coiled coil</keyword>
<keyword evidence="5 17" id="KW-0597">Phosphoprotein</keyword>
<dbReference type="GO" id="GO:0005886">
    <property type="term" value="C:plasma membrane"/>
    <property type="evidence" value="ECO:0007669"/>
    <property type="project" value="UniProtKB-SubCell"/>
</dbReference>
<dbReference type="AlphaFoldDB" id="A0A1X7E8P6"/>
<dbReference type="InterPro" id="IPR048760">
    <property type="entry name" value="VP0354-like_sensor_dom"/>
</dbReference>
<feature type="modified residue" description="4-aspartylphosphate" evidence="17">
    <location>
        <position position="817"/>
    </location>
</feature>
<dbReference type="STRING" id="1519643.SAMN06295933_2773"/>
<dbReference type="PANTHER" id="PTHR45339">
    <property type="entry name" value="HYBRID SIGNAL TRANSDUCTION HISTIDINE KINASE J"/>
    <property type="match status" value="1"/>
</dbReference>
<comment type="subunit">
    <text evidence="14">At low DSF concentrations, interacts with RpfF.</text>
</comment>
<dbReference type="SMART" id="SM00448">
    <property type="entry name" value="REC"/>
    <property type="match status" value="2"/>
</dbReference>
<evidence type="ECO:0000259" key="20">
    <source>
        <dbReference type="PROSITE" id="PS50109"/>
    </source>
</evidence>
<keyword evidence="11 19" id="KW-1133">Transmembrane helix</keyword>
<evidence type="ECO:0000256" key="17">
    <source>
        <dbReference type="PROSITE-ProRule" id="PRU00169"/>
    </source>
</evidence>
<dbReference type="EC" id="2.7.13.3" evidence="3"/>
<dbReference type="Pfam" id="PF00072">
    <property type="entry name" value="Response_reg"/>
    <property type="match status" value="2"/>
</dbReference>
<comment type="subcellular location">
    <subcellularLocation>
        <location evidence="2">Cell membrane</location>
        <topology evidence="2">Multi-pass membrane protein</topology>
    </subcellularLocation>
</comment>
<dbReference type="InterPro" id="IPR029151">
    <property type="entry name" value="Sensor-like_sf"/>
</dbReference>
<evidence type="ECO:0000256" key="11">
    <source>
        <dbReference type="ARBA" id="ARBA00022989"/>
    </source>
</evidence>
<dbReference type="InterPro" id="IPR036097">
    <property type="entry name" value="HisK_dim/P_sf"/>
</dbReference>
<feature type="domain" description="Response regulatory" evidence="21">
    <location>
        <begin position="620"/>
        <end position="741"/>
    </location>
</feature>
<feature type="domain" description="Histidine kinase" evidence="20">
    <location>
        <begin position="380"/>
        <end position="601"/>
    </location>
</feature>
<dbReference type="Pfam" id="PF01627">
    <property type="entry name" value="Hpt"/>
    <property type="match status" value="1"/>
</dbReference>
<dbReference type="FunFam" id="1.10.287.130:FF:000002">
    <property type="entry name" value="Two-component osmosensing histidine kinase"/>
    <property type="match status" value="1"/>
</dbReference>
<dbReference type="Gene3D" id="3.30.565.10">
    <property type="entry name" value="Histidine kinase-like ATPase, C-terminal domain"/>
    <property type="match status" value="1"/>
</dbReference>
<evidence type="ECO:0000256" key="13">
    <source>
        <dbReference type="ARBA" id="ARBA00023136"/>
    </source>
</evidence>
<dbReference type="Gene3D" id="1.10.287.130">
    <property type="match status" value="1"/>
</dbReference>
<evidence type="ECO:0000256" key="4">
    <source>
        <dbReference type="ARBA" id="ARBA00022475"/>
    </source>
</evidence>
<accession>A0A1X7E8P6</accession>
<organism evidence="23 24">
    <name type="scientific">Desulfovibrio gilichinskyi</name>
    <dbReference type="NCBI Taxonomy" id="1519643"/>
    <lineage>
        <taxon>Bacteria</taxon>
        <taxon>Pseudomonadati</taxon>
        <taxon>Thermodesulfobacteriota</taxon>
        <taxon>Desulfovibrionia</taxon>
        <taxon>Desulfovibrionales</taxon>
        <taxon>Desulfovibrionaceae</taxon>
        <taxon>Desulfovibrio</taxon>
    </lineage>
</organism>
<dbReference type="PROSITE" id="PS50894">
    <property type="entry name" value="HPT"/>
    <property type="match status" value="1"/>
</dbReference>
<evidence type="ECO:0000256" key="3">
    <source>
        <dbReference type="ARBA" id="ARBA00012438"/>
    </source>
</evidence>
<dbReference type="Proteomes" id="UP000192906">
    <property type="component" value="Unassembled WGS sequence"/>
</dbReference>
<keyword evidence="13 19" id="KW-0472">Membrane</keyword>
<dbReference type="Pfam" id="PF00512">
    <property type="entry name" value="HisKA"/>
    <property type="match status" value="1"/>
</dbReference>
<dbReference type="InterPro" id="IPR008207">
    <property type="entry name" value="Sig_transdc_His_kin_Hpt_dom"/>
</dbReference>
<evidence type="ECO:0000256" key="15">
    <source>
        <dbReference type="ARBA" id="ARBA00068150"/>
    </source>
</evidence>
<keyword evidence="12" id="KW-0902">Two-component regulatory system</keyword>
<evidence type="ECO:0000256" key="16">
    <source>
        <dbReference type="PROSITE-ProRule" id="PRU00110"/>
    </source>
</evidence>
<evidence type="ECO:0000313" key="24">
    <source>
        <dbReference type="Proteomes" id="UP000192906"/>
    </source>
</evidence>
<dbReference type="InterPro" id="IPR004358">
    <property type="entry name" value="Sig_transdc_His_kin-like_C"/>
</dbReference>
<keyword evidence="7 19" id="KW-0812">Transmembrane</keyword>
<dbReference type="CDD" id="cd00082">
    <property type="entry name" value="HisKA"/>
    <property type="match status" value="1"/>
</dbReference>